<feature type="compositionally biased region" description="Basic and acidic residues" evidence="8">
    <location>
        <begin position="82"/>
        <end position="107"/>
    </location>
</feature>
<name>A0A921DRW1_9BACT</name>
<feature type="region of interest" description="Disordered" evidence="8">
    <location>
        <begin position="707"/>
        <end position="753"/>
    </location>
</feature>
<evidence type="ECO:0000313" key="11">
    <source>
        <dbReference type="Proteomes" id="UP000698963"/>
    </source>
</evidence>
<dbReference type="GO" id="GO:0010041">
    <property type="term" value="P:response to iron(III) ion"/>
    <property type="evidence" value="ECO:0007669"/>
    <property type="project" value="TreeGrafter"/>
</dbReference>
<dbReference type="AlphaFoldDB" id="A0A921DRW1"/>
<comment type="caution">
    <text evidence="10">The sequence shown here is derived from an EMBL/GenBank/DDBJ whole genome shotgun (WGS) entry which is preliminary data.</text>
</comment>
<evidence type="ECO:0000256" key="1">
    <source>
        <dbReference type="ARBA" id="ARBA00004651"/>
    </source>
</evidence>
<feature type="transmembrane region" description="Helical" evidence="9">
    <location>
        <begin position="447"/>
        <end position="474"/>
    </location>
</feature>
<feature type="transmembrane region" description="Helical" evidence="9">
    <location>
        <begin position="544"/>
        <end position="562"/>
    </location>
</feature>
<feature type="transmembrane region" description="Helical" evidence="9">
    <location>
        <begin position="312"/>
        <end position="340"/>
    </location>
</feature>
<evidence type="ECO:0000256" key="8">
    <source>
        <dbReference type="SAM" id="MobiDB-lite"/>
    </source>
</evidence>
<reference evidence="10" key="2">
    <citation type="submission" date="2021-09" db="EMBL/GenBank/DDBJ databases">
        <authorList>
            <person name="Gilroy R."/>
        </authorList>
    </citation>
    <scope>NUCLEOTIDE SEQUENCE</scope>
    <source>
        <strain evidence="10">ChiGjej2B2-19336</strain>
    </source>
</reference>
<keyword evidence="2" id="KW-1003">Cell membrane</keyword>
<feature type="compositionally biased region" description="Basic and acidic residues" evidence="8">
    <location>
        <begin position="1"/>
        <end position="15"/>
    </location>
</feature>
<evidence type="ECO:0000256" key="7">
    <source>
        <dbReference type="ARBA" id="ARBA00023136"/>
    </source>
</evidence>
<dbReference type="PANTHER" id="PTHR33908:SF3">
    <property type="entry name" value="UNDECAPRENYL PHOSPHATE-ALPHA-4-AMINO-4-DEOXY-L-ARABINOSE ARABINOSYL TRANSFERASE"/>
    <property type="match status" value="1"/>
</dbReference>
<feature type="transmembrane region" description="Helical" evidence="9">
    <location>
        <begin position="227"/>
        <end position="248"/>
    </location>
</feature>
<dbReference type="GO" id="GO:0005886">
    <property type="term" value="C:plasma membrane"/>
    <property type="evidence" value="ECO:0007669"/>
    <property type="project" value="UniProtKB-SubCell"/>
</dbReference>
<keyword evidence="7 9" id="KW-0472">Membrane</keyword>
<dbReference type="PANTHER" id="PTHR33908">
    <property type="entry name" value="MANNOSYLTRANSFERASE YKCB-RELATED"/>
    <property type="match status" value="1"/>
</dbReference>
<keyword evidence="3" id="KW-0328">Glycosyltransferase</keyword>
<reference evidence="10" key="1">
    <citation type="journal article" date="2021" name="PeerJ">
        <title>Extensive microbial diversity within the chicken gut microbiome revealed by metagenomics and culture.</title>
        <authorList>
            <person name="Gilroy R."/>
            <person name="Ravi A."/>
            <person name="Getino M."/>
            <person name="Pursley I."/>
            <person name="Horton D.L."/>
            <person name="Alikhan N.F."/>
            <person name="Baker D."/>
            <person name="Gharbi K."/>
            <person name="Hall N."/>
            <person name="Watson M."/>
            <person name="Adriaenssens E.M."/>
            <person name="Foster-Nyarko E."/>
            <person name="Jarju S."/>
            <person name="Secka A."/>
            <person name="Antonio M."/>
            <person name="Oren A."/>
            <person name="Chaudhuri R.R."/>
            <person name="La Ragione R."/>
            <person name="Hildebrand F."/>
            <person name="Pallen M.J."/>
        </authorList>
    </citation>
    <scope>NUCLEOTIDE SEQUENCE</scope>
    <source>
        <strain evidence="10">ChiGjej2B2-19336</strain>
    </source>
</reference>
<accession>A0A921DRW1</accession>
<feature type="compositionally biased region" description="Acidic residues" evidence="8">
    <location>
        <begin position="53"/>
        <end position="66"/>
    </location>
</feature>
<feature type="region of interest" description="Disordered" evidence="8">
    <location>
        <begin position="1"/>
        <end position="138"/>
    </location>
</feature>
<evidence type="ECO:0000256" key="2">
    <source>
        <dbReference type="ARBA" id="ARBA00022475"/>
    </source>
</evidence>
<feature type="transmembrane region" description="Helical" evidence="9">
    <location>
        <begin position="400"/>
        <end position="427"/>
    </location>
</feature>
<feature type="transmembrane region" description="Helical" evidence="9">
    <location>
        <begin position="495"/>
        <end position="519"/>
    </location>
</feature>
<evidence type="ECO:0008006" key="12">
    <source>
        <dbReference type="Google" id="ProtNLM"/>
    </source>
</evidence>
<feature type="compositionally biased region" description="Low complexity" evidence="8">
    <location>
        <begin position="707"/>
        <end position="736"/>
    </location>
</feature>
<evidence type="ECO:0000313" key="10">
    <source>
        <dbReference type="EMBL" id="HJD97521.1"/>
    </source>
</evidence>
<feature type="transmembrane region" description="Helical" evidence="9">
    <location>
        <begin position="352"/>
        <end position="372"/>
    </location>
</feature>
<evidence type="ECO:0000256" key="9">
    <source>
        <dbReference type="SAM" id="Phobius"/>
    </source>
</evidence>
<dbReference type="Proteomes" id="UP000698963">
    <property type="component" value="Unassembled WGS sequence"/>
</dbReference>
<proteinExistence type="predicted"/>
<dbReference type="RefSeq" id="WP_304122572.1">
    <property type="nucleotide sequence ID" value="NZ_DYZA01000156.1"/>
</dbReference>
<keyword evidence="6 9" id="KW-1133">Transmembrane helix</keyword>
<dbReference type="GO" id="GO:0009103">
    <property type="term" value="P:lipopolysaccharide biosynthetic process"/>
    <property type="evidence" value="ECO:0007669"/>
    <property type="project" value="UniProtKB-ARBA"/>
</dbReference>
<feature type="transmembrane region" description="Helical" evidence="9">
    <location>
        <begin position="146"/>
        <end position="165"/>
    </location>
</feature>
<feature type="compositionally biased region" description="Basic residues" evidence="8">
    <location>
        <begin position="113"/>
        <end position="125"/>
    </location>
</feature>
<feature type="compositionally biased region" description="Pro residues" evidence="8">
    <location>
        <begin position="129"/>
        <end position="138"/>
    </location>
</feature>
<dbReference type="EMBL" id="DYZA01000156">
    <property type="protein sequence ID" value="HJD97521.1"/>
    <property type="molecule type" value="Genomic_DNA"/>
</dbReference>
<evidence type="ECO:0000256" key="3">
    <source>
        <dbReference type="ARBA" id="ARBA00022676"/>
    </source>
</evidence>
<keyword evidence="4" id="KW-0808">Transferase</keyword>
<evidence type="ECO:0000256" key="6">
    <source>
        <dbReference type="ARBA" id="ARBA00022989"/>
    </source>
</evidence>
<evidence type="ECO:0000256" key="4">
    <source>
        <dbReference type="ARBA" id="ARBA00022679"/>
    </source>
</evidence>
<dbReference type="InterPro" id="IPR050297">
    <property type="entry name" value="LipidA_mod_glycosyltrf_83"/>
</dbReference>
<comment type="subcellular location">
    <subcellularLocation>
        <location evidence="1">Cell membrane</location>
        <topology evidence="1">Multi-pass membrane protein</topology>
    </subcellularLocation>
</comment>
<feature type="compositionally biased region" description="Pro residues" evidence="8">
    <location>
        <begin position="737"/>
        <end position="746"/>
    </location>
</feature>
<organism evidence="10 11">
    <name type="scientific">Mailhella massiliensis</name>
    <dbReference type="NCBI Taxonomy" id="1903261"/>
    <lineage>
        <taxon>Bacteria</taxon>
        <taxon>Pseudomonadati</taxon>
        <taxon>Thermodesulfobacteriota</taxon>
        <taxon>Desulfovibrionia</taxon>
        <taxon>Desulfovibrionales</taxon>
        <taxon>Desulfovibrionaceae</taxon>
        <taxon>Mailhella</taxon>
    </lineage>
</organism>
<feature type="transmembrane region" description="Helical" evidence="9">
    <location>
        <begin position="569"/>
        <end position="588"/>
    </location>
</feature>
<protein>
    <recommendedName>
        <fullName evidence="12">Glycosyltransferase RgtA/B/C/D-like domain-containing protein</fullName>
    </recommendedName>
</protein>
<feature type="transmembrane region" description="Helical" evidence="9">
    <location>
        <begin position="282"/>
        <end position="300"/>
    </location>
</feature>
<sequence length="753" mass="81973">MDEKIERTEQDKEKLSAGNSTAPAQETEEYATEASPKEESSERPPQAEAPAGEAEEKDSPVTEEDAPQAKHEAEEPEATAEGMKESPEEAEAPKEEDSAPEEAKEAPLELAKPVKKRKVVRKKFTKPAPETPPPPPSGPAAKVFDALSYAGLPLLIVFAAAMTFLEVWQVRDLWFSDEVRLADAFMNLRNGDWLMLTLNGLPYPDKPPLYFWFMEALCLIPGVTMPMVFFLAVAVSHALFIGSIWLLARGTGHDRRVAFASGLIALSCLYISGAACYPRMDLLFAAVVTLGMTCLYRGWIKSFAPFWLTAGFLLMGVATLIKSPLGIAFAVVASILFLFWRGTPGRLNGRDGLPGFLLMLLLIAAWLGMLYLEGHQDYLRDMLGTQLAGRVLQGGHHAEVWWYYLAAIPIIWAPWVLIILFVNWFAALRGIPAAWKSRRENGGSSWLWIWFFSGVAMLSCVQAKMAVYALPLLAPLAVLTGRSLLRLTPGRSRCFFSLTSTILALAGLALVLVDVFPLIRPYVEGFLPPIPAVVNPWLDALDGTMYMGGILVLLAVVLLFFTRLSMPGGALLVTSIGMIALLQPYHFFVAPSMDKLLSPRAQAAAMAEKVKEGYAPAAFHVYPGAYAWHLNEIMAPAGKRLVVPDLADEKARDAWLKAHPKAVMAMPKADWEAWEGKPAGAETILTAWMVHKPYVVAVFNEGAPAAPSAETQAAAQAPAPEQTPEVPAQIPENTPQAPAPTAPAPETPAASAL</sequence>
<dbReference type="GO" id="GO:0016763">
    <property type="term" value="F:pentosyltransferase activity"/>
    <property type="evidence" value="ECO:0007669"/>
    <property type="project" value="TreeGrafter"/>
</dbReference>
<gene>
    <name evidence="10" type="ORF">K8W16_07735</name>
</gene>
<keyword evidence="5 9" id="KW-0812">Transmembrane</keyword>
<evidence type="ECO:0000256" key="5">
    <source>
        <dbReference type="ARBA" id="ARBA00022692"/>
    </source>
</evidence>
<feature type="transmembrane region" description="Helical" evidence="9">
    <location>
        <begin position="257"/>
        <end position="276"/>
    </location>
</feature>